<dbReference type="AlphaFoldDB" id="A0A067Q7R4"/>
<keyword evidence="3" id="KW-1185">Reference proteome</keyword>
<protein>
    <recommendedName>
        <fullName evidence="4">BTB domain-containing protein</fullName>
    </recommendedName>
</protein>
<reference evidence="3" key="1">
    <citation type="journal article" date="2014" name="Proc. Natl. Acad. Sci. U.S.A.">
        <title>Extensive sampling of basidiomycete genomes demonstrates inadequacy of the white-rot/brown-rot paradigm for wood decay fungi.</title>
        <authorList>
            <person name="Riley R."/>
            <person name="Salamov A.A."/>
            <person name="Brown D.W."/>
            <person name="Nagy L.G."/>
            <person name="Floudas D."/>
            <person name="Held B.W."/>
            <person name="Levasseur A."/>
            <person name="Lombard V."/>
            <person name="Morin E."/>
            <person name="Otillar R."/>
            <person name="Lindquist E.A."/>
            <person name="Sun H."/>
            <person name="LaButti K.M."/>
            <person name="Schmutz J."/>
            <person name="Jabbour D."/>
            <person name="Luo H."/>
            <person name="Baker S.E."/>
            <person name="Pisabarro A.G."/>
            <person name="Walton J.D."/>
            <person name="Blanchette R.A."/>
            <person name="Henrissat B."/>
            <person name="Martin F."/>
            <person name="Cullen D."/>
            <person name="Hibbett D.S."/>
            <person name="Grigoriev I.V."/>
        </authorList>
    </citation>
    <scope>NUCLEOTIDE SEQUENCE [LARGE SCALE GENOMIC DNA]</scope>
    <source>
        <strain evidence="3">MUCL 33604</strain>
    </source>
</reference>
<evidence type="ECO:0000313" key="2">
    <source>
        <dbReference type="EMBL" id="KDQ59527.1"/>
    </source>
</evidence>
<dbReference type="STRING" id="933084.A0A067Q7R4"/>
<dbReference type="EMBL" id="KL197715">
    <property type="protein sequence ID" value="KDQ59527.1"/>
    <property type="molecule type" value="Genomic_DNA"/>
</dbReference>
<proteinExistence type="predicted"/>
<dbReference type="OrthoDB" id="3217871at2759"/>
<feature type="region of interest" description="Disordered" evidence="1">
    <location>
        <begin position="1"/>
        <end position="25"/>
    </location>
</feature>
<dbReference type="Proteomes" id="UP000027265">
    <property type="component" value="Unassembled WGS sequence"/>
</dbReference>
<evidence type="ECO:0000313" key="3">
    <source>
        <dbReference type="Proteomes" id="UP000027265"/>
    </source>
</evidence>
<sequence length="334" mass="37613">MSSSGADGQPALKRTRVNEPNQNDTVPLRHSDVWFDDGNLMVIAESTVFKVFKGQLAKASPIFHDMFGLSSSGVDLLDGCPVVHLSDSVEDVAVMLRAVHQWQNYRYQDLQSFTTVRAFLRMGKKYSIDFLWEDGLRRLQSDFPPTLQCYEGAISDWITIEHQPGITYDVISLCGEIGVLSCLPFALYVCASENNFQNSIVAGWVRDDNSVAKLTPEDQVRCFRGRERLLAFQAEESFGWLHPQDYGGNGSVTCPSGANLCRVAKLELFARMTSPPFTLRALDAWDETWEHEICAGCIEVGKQEFEDNRKTAWDRLPSFFDLPPWSELKSGDSF</sequence>
<name>A0A067Q7R4_9AGAM</name>
<dbReference type="InParanoid" id="A0A067Q7R4"/>
<evidence type="ECO:0000256" key="1">
    <source>
        <dbReference type="SAM" id="MobiDB-lite"/>
    </source>
</evidence>
<accession>A0A067Q7R4</accession>
<evidence type="ECO:0008006" key="4">
    <source>
        <dbReference type="Google" id="ProtNLM"/>
    </source>
</evidence>
<gene>
    <name evidence="2" type="ORF">JAAARDRAFT_174906</name>
</gene>
<dbReference type="HOGENOM" id="CLU_033082_3_1_1"/>
<organism evidence="2 3">
    <name type="scientific">Jaapia argillacea MUCL 33604</name>
    <dbReference type="NCBI Taxonomy" id="933084"/>
    <lineage>
        <taxon>Eukaryota</taxon>
        <taxon>Fungi</taxon>
        <taxon>Dikarya</taxon>
        <taxon>Basidiomycota</taxon>
        <taxon>Agaricomycotina</taxon>
        <taxon>Agaricomycetes</taxon>
        <taxon>Agaricomycetidae</taxon>
        <taxon>Jaapiales</taxon>
        <taxon>Jaapiaceae</taxon>
        <taxon>Jaapia</taxon>
    </lineage>
</organism>